<protein>
    <submittedName>
        <fullName evidence="1">Uncharacterized protein</fullName>
    </submittedName>
</protein>
<accession>U5DAJ2</accession>
<sequence>MGLSILITTILFHYVPQNFSRNSPNKFRRVQNISDESPSFRQSNISPASPPSISGILNFLQHLLQKHLEAPQQPWQPLQRVLKALPYLLRQWACGRVSSSAELPVKRIGWLLAKAM</sequence>
<gene>
    <name evidence="1" type="ORF">AMTR_s00190p00029110</name>
</gene>
<keyword evidence="2" id="KW-1185">Reference proteome</keyword>
<dbReference type="AlphaFoldDB" id="U5DAJ2"/>
<name>U5DAJ2_AMBTC</name>
<dbReference type="Proteomes" id="UP000017836">
    <property type="component" value="Unassembled WGS sequence"/>
</dbReference>
<organism evidence="1 2">
    <name type="scientific">Amborella trichopoda</name>
    <dbReference type="NCBI Taxonomy" id="13333"/>
    <lineage>
        <taxon>Eukaryota</taxon>
        <taxon>Viridiplantae</taxon>
        <taxon>Streptophyta</taxon>
        <taxon>Embryophyta</taxon>
        <taxon>Tracheophyta</taxon>
        <taxon>Spermatophyta</taxon>
        <taxon>Magnoliopsida</taxon>
        <taxon>Amborellales</taxon>
        <taxon>Amborellaceae</taxon>
        <taxon>Amborella</taxon>
    </lineage>
</organism>
<proteinExistence type="predicted"/>
<dbReference type="EMBL" id="KI392107">
    <property type="protein sequence ID" value="ERN18447.1"/>
    <property type="molecule type" value="Genomic_DNA"/>
</dbReference>
<reference evidence="2" key="1">
    <citation type="journal article" date="2013" name="Science">
        <title>The Amborella genome and the evolution of flowering plants.</title>
        <authorList>
            <consortium name="Amborella Genome Project"/>
        </authorList>
    </citation>
    <scope>NUCLEOTIDE SEQUENCE [LARGE SCALE GENOMIC DNA]</scope>
</reference>
<dbReference type="Gramene" id="ERN18447">
    <property type="protein sequence ID" value="ERN18447"/>
    <property type="gene ID" value="AMTR_s00190p00029110"/>
</dbReference>
<dbReference type="HOGENOM" id="CLU_2100201_0_0_1"/>
<evidence type="ECO:0000313" key="2">
    <source>
        <dbReference type="Proteomes" id="UP000017836"/>
    </source>
</evidence>
<evidence type="ECO:0000313" key="1">
    <source>
        <dbReference type="EMBL" id="ERN18447.1"/>
    </source>
</evidence>